<dbReference type="PANTHER" id="PTHR11133">
    <property type="entry name" value="SACCHAROPINE DEHYDROGENASE"/>
    <property type="match status" value="1"/>
</dbReference>
<protein>
    <submittedName>
        <fullName evidence="4">Saccharopine dehydrogenase</fullName>
    </submittedName>
</protein>
<dbReference type="GO" id="GO:0004753">
    <property type="term" value="F:saccharopine dehydrogenase activity"/>
    <property type="evidence" value="ECO:0007669"/>
    <property type="project" value="TreeGrafter"/>
</dbReference>
<dbReference type="AlphaFoldDB" id="A0A967BD01"/>
<keyword evidence="5" id="KW-1185">Reference proteome</keyword>
<dbReference type="GO" id="GO:0005737">
    <property type="term" value="C:cytoplasm"/>
    <property type="evidence" value="ECO:0007669"/>
    <property type="project" value="TreeGrafter"/>
</dbReference>
<sequence>MTIHWCGTGLSAIPGLRRLIEAGHDVTVWNRTTDKAKEAVGDLTENIHAFDFDTLKSKLAKGDIVVSMLPGDWHVPLAEMCIETGAHFVSSSYIAPEMRALNDSARAAGVTCVNEVGLDPGIDHLMAHHLVADYRASDAFSPANDISFLSYCGGIPKHPNPFRYKFSWSPLGVLKALRSPSRSVKDFAELNVARPWDALSSYSAPLPTPETFEVYPNRDSLPFIEDYRFDPSWKIKEFVRGTLRLNGWADAWSDVFREIETLEGEAGEARLKEMSDQFWAENAYDEGEPDRVVLCVSLKAEHKGEPVWHKTYVMDAWGDARGTAMARLVSIPVSLAVEAVLNHEIPAGVHPAPHDPKLVTRFLGEVDKLAQHLQVVDHVE</sequence>
<dbReference type="RefSeq" id="WP_167195853.1">
    <property type="nucleotide sequence ID" value="NZ_JAAORB010000012.1"/>
</dbReference>
<dbReference type="PANTHER" id="PTHR11133:SF22">
    <property type="entry name" value="ALPHA-AMINOADIPIC SEMIALDEHYDE SYNTHASE, MITOCHONDRIAL"/>
    <property type="match status" value="1"/>
</dbReference>
<comment type="caution">
    <text evidence="4">The sequence shown here is derived from an EMBL/GenBank/DDBJ whole genome shotgun (WGS) entry which is preliminary data.</text>
</comment>
<dbReference type="InterPro" id="IPR005097">
    <property type="entry name" value="Sacchrp_dh_NADP-bd"/>
</dbReference>
<gene>
    <name evidence="4" type="ORF">HAT86_08545</name>
</gene>
<dbReference type="InterPro" id="IPR032095">
    <property type="entry name" value="Sacchrp_dh-like_C"/>
</dbReference>
<dbReference type="Proteomes" id="UP000639775">
    <property type="component" value="Unassembled WGS sequence"/>
</dbReference>
<dbReference type="InterPro" id="IPR051168">
    <property type="entry name" value="AASS"/>
</dbReference>
<feature type="domain" description="Saccharopine dehydrogenase NADP binding" evidence="2">
    <location>
        <begin position="21"/>
        <end position="113"/>
    </location>
</feature>
<dbReference type="Gene3D" id="3.30.360.10">
    <property type="entry name" value="Dihydrodipicolinate Reductase, domain 2"/>
    <property type="match status" value="1"/>
</dbReference>
<evidence type="ECO:0000313" key="4">
    <source>
        <dbReference type="EMBL" id="NHQ74513.1"/>
    </source>
</evidence>
<dbReference type="SUPFAM" id="SSF55347">
    <property type="entry name" value="Glyceraldehyde-3-phosphate dehydrogenase-like, C-terminal domain"/>
    <property type="match status" value="1"/>
</dbReference>
<dbReference type="SUPFAM" id="SSF51735">
    <property type="entry name" value="NAD(P)-binding Rossmann-fold domains"/>
    <property type="match status" value="1"/>
</dbReference>
<dbReference type="EMBL" id="JAAORB010000012">
    <property type="protein sequence ID" value="NHQ74513.1"/>
    <property type="molecule type" value="Genomic_DNA"/>
</dbReference>
<dbReference type="Gene3D" id="3.40.50.720">
    <property type="entry name" value="NAD(P)-binding Rossmann-like Domain"/>
    <property type="match status" value="1"/>
</dbReference>
<dbReference type="Pfam" id="PF16653">
    <property type="entry name" value="Sacchrp_dh_C"/>
    <property type="match status" value="1"/>
</dbReference>
<proteinExistence type="predicted"/>
<organism evidence="4 5">
    <name type="scientific">Roseovarius gahaiensis</name>
    <dbReference type="NCBI Taxonomy" id="2716691"/>
    <lineage>
        <taxon>Bacteria</taxon>
        <taxon>Pseudomonadati</taxon>
        <taxon>Pseudomonadota</taxon>
        <taxon>Alphaproteobacteria</taxon>
        <taxon>Rhodobacterales</taxon>
        <taxon>Roseobacteraceae</taxon>
        <taxon>Roseovarius</taxon>
    </lineage>
</organism>
<reference evidence="4" key="1">
    <citation type="submission" date="2020-03" db="EMBL/GenBank/DDBJ databases">
        <title>Roseovarius gahaiensis sp. nov., isolated from Gahai Saline Lake, China.</title>
        <authorList>
            <person name="Sun X."/>
        </authorList>
    </citation>
    <scope>NUCLEOTIDE SEQUENCE</scope>
    <source>
        <strain evidence="4">GH877</strain>
    </source>
</reference>
<dbReference type="GO" id="GO:0019878">
    <property type="term" value="P:lysine biosynthetic process via aminoadipic acid"/>
    <property type="evidence" value="ECO:0007669"/>
    <property type="project" value="TreeGrafter"/>
</dbReference>
<evidence type="ECO:0000259" key="3">
    <source>
        <dbReference type="Pfam" id="PF16653"/>
    </source>
</evidence>
<accession>A0A967BD01</accession>
<feature type="domain" description="Saccharopine dehydrogenase-like C-terminal" evidence="3">
    <location>
        <begin position="117"/>
        <end position="368"/>
    </location>
</feature>
<dbReference type="Pfam" id="PF03435">
    <property type="entry name" value="Sacchrp_dh_NADP"/>
    <property type="match status" value="1"/>
</dbReference>
<evidence type="ECO:0000313" key="5">
    <source>
        <dbReference type="Proteomes" id="UP000639775"/>
    </source>
</evidence>
<keyword evidence="1" id="KW-0560">Oxidoreductase</keyword>
<dbReference type="InterPro" id="IPR036291">
    <property type="entry name" value="NAD(P)-bd_dom_sf"/>
</dbReference>
<evidence type="ECO:0000256" key="1">
    <source>
        <dbReference type="ARBA" id="ARBA00023002"/>
    </source>
</evidence>
<evidence type="ECO:0000259" key="2">
    <source>
        <dbReference type="Pfam" id="PF03435"/>
    </source>
</evidence>
<name>A0A967BD01_9RHOB</name>